<feature type="domain" description="HTH gntR-type" evidence="4">
    <location>
        <begin position="12"/>
        <end position="79"/>
    </location>
</feature>
<dbReference type="InterPro" id="IPR050679">
    <property type="entry name" value="Bact_HTH_transcr_reg"/>
</dbReference>
<dbReference type="EMBL" id="JAUHLI010000010">
    <property type="protein sequence ID" value="MEE2002103.1"/>
    <property type="molecule type" value="Genomic_DNA"/>
</dbReference>
<dbReference type="InterPro" id="IPR028978">
    <property type="entry name" value="Chorismate_lyase_/UTRA_dom_sf"/>
</dbReference>
<dbReference type="InterPro" id="IPR036388">
    <property type="entry name" value="WH-like_DNA-bd_sf"/>
</dbReference>
<dbReference type="InterPro" id="IPR036390">
    <property type="entry name" value="WH_DNA-bd_sf"/>
</dbReference>
<evidence type="ECO:0000256" key="3">
    <source>
        <dbReference type="ARBA" id="ARBA00023163"/>
    </source>
</evidence>
<dbReference type="InterPro" id="IPR012702">
    <property type="entry name" value="CP_lyase_PhnF"/>
</dbReference>
<dbReference type="SMART" id="SM00345">
    <property type="entry name" value="HTH_GNTR"/>
    <property type="match status" value="1"/>
</dbReference>
<dbReference type="PANTHER" id="PTHR44846">
    <property type="entry name" value="MANNOSYL-D-GLYCERATE TRANSPORT/METABOLISM SYSTEM REPRESSOR MNGR-RELATED"/>
    <property type="match status" value="1"/>
</dbReference>
<evidence type="ECO:0000256" key="1">
    <source>
        <dbReference type="ARBA" id="ARBA00023015"/>
    </source>
</evidence>
<dbReference type="PROSITE" id="PS50949">
    <property type="entry name" value="HTH_GNTR"/>
    <property type="match status" value="1"/>
</dbReference>
<protein>
    <submittedName>
        <fullName evidence="5">Phosphonate metabolism transcriptional regulator PhnF</fullName>
    </submittedName>
</protein>
<comment type="caution">
    <text evidence="5">The sequence shown here is derived from an EMBL/GenBank/DDBJ whole genome shotgun (WGS) entry which is preliminary data.</text>
</comment>
<dbReference type="CDD" id="cd07377">
    <property type="entry name" value="WHTH_GntR"/>
    <property type="match status" value="1"/>
</dbReference>
<accession>A0ABU7J727</accession>
<dbReference type="NCBIfam" id="TIGR02325">
    <property type="entry name" value="C_P_lyase_phnF"/>
    <property type="match status" value="1"/>
</dbReference>
<dbReference type="Gene3D" id="3.40.1410.10">
    <property type="entry name" value="Chorismate lyase-like"/>
    <property type="match status" value="1"/>
</dbReference>
<evidence type="ECO:0000259" key="4">
    <source>
        <dbReference type="PROSITE" id="PS50949"/>
    </source>
</evidence>
<dbReference type="SUPFAM" id="SSF46785">
    <property type="entry name" value="Winged helix' DNA-binding domain"/>
    <property type="match status" value="1"/>
</dbReference>
<dbReference type="SUPFAM" id="SSF64288">
    <property type="entry name" value="Chorismate lyase-like"/>
    <property type="match status" value="1"/>
</dbReference>
<dbReference type="Proteomes" id="UP001336314">
    <property type="component" value="Unassembled WGS sequence"/>
</dbReference>
<proteinExistence type="predicted"/>
<dbReference type="InterPro" id="IPR011663">
    <property type="entry name" value="UTRA"/>
</dbReference>
<dbReference type="PRINTS" id="PR00035">
    <property type="entry name" value="HTHGNTR"/>
</dbReference>
<dbReference type="Pfam" id="PF00392">
    <property type="entry name" value="GntR"/>
    <property type="match status" value="1"/>
</dbReference>
<sequence>MSLYALSSERKEPLYIQISDCLEAEISKSFKSGDCLSSEGELAARFGVNRHTLRRAIDELVNKGLVERRHGRGVFVLESHLDYRLNSGTRFTETLSAKGYSTSSRIIRMQRIMPSARIAERLQIEPQAPVLWVETLRTVESKPLCVISHFLPAERFPEIATDYSEGSLHQFLTSTYGCKLRRTESLITALLPQGDDARLLEIAAGKPVLRVKSVNIDERDNRPVEYAISRMRGDAVELSVVL</sequence>
<dbReference type="InterPro" id="IPR000524">
    <property type="entry name" value="Tscrpt_reg_HTH_GntR"/>
</dbReference>
<dbReference type="SMART" id="SM00866">
    <property type="entry name" value="UTRA"/>
    <property type="match status" value="1"/>
</dbReference>
<dbReference type="RefSeq" id="WP_330129181.1">
    <property type="nucleotide sequence ID" value="NZ_JAUHLI010000010.1"/>
</dbReference>
<evidence type="ECO:0000313" key="6">
    <source>
        <dbReference type="Proteomes" id="UP001336314"/>
    </source>
</evidence>
<dbReference type="Pfam" id="PF07702">
    <property type="entry name" value="UTRA"/>
    <property type="match status" value="1"/>
</dbReference>
<dbReference type="Gene3D" id="1.10.10.10">
    <property type="entry name" value="Winged helix-like DNA-binding domain superfamily/Winged helix DNA-binding domain"/>
    <property type="match status" value="1"/>
</dbReference>
<name>A0ABU7J727_9GAMM</name>
<evidence type="ECO:0000256" key="2">
    <source>
        <dbReference type="ARBA" id="ARBA00023125"/>
    </source>
</evidence>
<gene>
    <name evidence="5" type="primary">phnF</name>
    <name evidence="5" type="ORF">QWY20_11620</name>
</gene>
<dbReference type="PANTHER" id="PTHR44846:SF16">
    <property type="entry name" value="TRANSCRIPTIONAL REGULATOR PHNF-RELATED"/>
    <property type="match status" value="1"/>
</dbReference>
<keyword evidence="1" id="KW-0805">Transcription regulation</keyword>
<keyword evidence="2" id="KW-0238">DNA-binding</keyword>
<reference evidence="5 6" key="1">
    <citation type="submission" date="2023-07" db="EMBL/GenBank/DDBJ databases">
        <title>Alkalimonas sp., MEB108 novel, alkaliphilic bacterium isolated from Lonar Lake, India.</title>
        <authorList>
            <person name="Joshi A."/>
            <person name="Thite S."/>
        </authorList>
    </citation>
    <scope>NUCLEOTIDE SEQUENCE [LARGE SCALE GENOMIC DNA]</scope>
    <source>
        <strain evidence="5 6">MEB108</strain>
    </source>
</reference>
<evidence type="ECO:0000313" key="5">
    <source>
        <dbReference type="EMBL" id="MEE2002103.1"/>
    </source>
</evidence>
<organism evidence="5 6">
    <name type="scientific">Alkalimonas cellulosilytica</name>
    <dbReference type="NCBI Taxonomy" id="3058395"/>
    <lineage>
        <taxon>Bacteria</taxon>
        <taxon>Pseudomonadati</taxon>
        <taxon>Pseudomonadota</taxon>
        <taxon>Gammaproteobacteria</taxon>
        <taxon>Alkalimonas</taxon>
    </lineage>
</organism>
<keyword evidence="3" id="KW-0804">Transcription</keyword>
<keyword evidence="6" id="KW-1185">Reference proteome</keyword>